<sequence length="175" mass="18604">MSGGSKINKQAIRKLTRDLEREFAKNPVKIPLEGDTSGVLRPPTSTVNNYHGPVVTVNGGHAQIAWGNDTADQTQRQVELVAPGYEELARVVTKLLADIGELKLAGDEAAEARSNAEAILNEVVKDEPNRSVIRRGLTMIKGLVAPLAAGVRGAVTAESSEAARNLIDALGEAFQ</sequence>
<dbReference type="EMBL" id="PPXF01000065">
    <property type="protein sequence ID" value="POH59640.1"/>
    <property type="molecule type" value="Genomic_DNA"/>
</dbReference>
<dbReference type="OrthoDB" id="4774008at2"/>
<protein>
    <submittedName>
        <fullName evidence="1">Uncharacterized protein</fullName>
    </submittedName>
</protein>
<dbReference type="Proteomes" id="UP000237104">
    <property type="component" value="Unassembled WGS sequence"/>
</dbReference>
<gene>
    <name evidence="1" type="ORF">C3B59_17250</name>
</gene>
<accession>A0A2S3Z5Z3</accession>
<evidence type="ECO:0000313" key="1">
    <source>
        <dbReference type="EMBL" id="POH59640.1"/>
    </source>
</evidence>
<reference evidence="1 2" key="1">
    <citation type="submission" date="2018-01" db="EMBL/GenBank/DDBJ databases">
        <title>Cryobacterium sp. nov., from glaciers in China.</title>
        <authorList>
            <person name="Liu Q."/>
            <person name="Xin Y.-H."/>
        </authorList>
    </citation>
    <scope>NUCLEOTIDE SEQUENCE [LARGE SCALE GENOMIC DNA]</scope>
    <source>
        <strain evidence="1 2">TMB1-8</strain>
    </source>
</reference>
<comment type="caution">
    <text evidence="1">The sequence shown here is derived from an EMBL/GenBank/DDBJ whole genome shotgun (WGS) entry which is preliminary data.</text>
</comment>
<dbReference type="AlphaFoldDB" id="A0A2S3Z5Z3"/>
<evidence type="ECO:0000313" key="2">
    <source>
        <dbReference type="Proteomes" id="UP000237104"/>
    </source>
</evidence>
<proteinExistence type="predicted"/>
<name>A0A2S3Z5Z3_9MICO</name>
<organism evidence="1 2">
    <name type="scientific">Cryobacterium zongtaii</name>
    <dbReference type="NCBI Taxonomy" id="1259217"/>
    <lineage>
        <taxon>Bacteria</taxon>
        <taxon>Bacillati</taxon>
        <taxon>Actinomycetota</taxon>
        <taxon>Actinomycetes</taxon>
        <taxon>Micrococcales</taxon>
        <taxon>Microbacteriaceae</taxon>
        <taxon>Cryobacterium</taxon>
    </lineage>
</organism>